<keyword evidence="6" id="KW-0460">Magnesium</keyword>
<feature type="compositionally biased region" description="Basic residues" evidence="8">
    <location>
        <begin position="7"/>
        <end position="25"/>
    </location>
</feature>
<dbReference type="Pfam" id="PF13089">
    <property type="entry name" value="PP_kinase_N"/>
    <property type="match status" value="1"/>
</dbReference>
<evidence type="ECO:0000256" key="8">
    <source>
        <dbReference type="SAM" id="MobiDB-lite"/>
    </source>
</evidence>
<keyword evidence="5 6" id="KW-0067">ATP-binding</keyword>
<keyword evidence="4 6" id="KW-0418">Kinase</keyword>
<evidence type="ECO:0000259" key="12">
    <source>
        <dbReference type="Pfam" id="PF17941"/>
    </source>
</evidence>
<comment type="function">
    <text evidence="6 7">Catalyzes the reversible transfer of the terminal phosphate of ATP to form a long-chain polyphosphate (polyP).</text>
</comment>
<dbReference type="SUPFAM" id="SSF56024">
    <property type="entry name" value="Phospholipase D/nuclease"/>
    <property type="match status" value="2"/>
</dbReference>
<evidence type="ECO:0000256" key="1">
    <source>
        <dbReference type="ARBA" id="ARBA00022553"/>
    </source>
</evidence>
<proteinExistence type="inferred from homology"/>
<evidence type="ECO:0000256" key="6">
    <source>
        <dbReference type="HAMAP-Rule" id="MF_00347"/>
    </source>
</evidence>
<protein>
    <recommendedName>
        <fullName evidence="6 7">Polyphosphate kinase</fullName>
        <ecNumber evidence="6 7">2.7.4.1</ecNumber>
    </recommendedName>
    <alternativeName>
        <fullName evidence="6">ATP-polyphosphate phosphotransferase</fullName>
    </alternativeName>
    <alternativeName>
        <fullName evidence="6">Polyphosphoric acid kinase</fullName>
    </alternativeName>
</protein>
<dbReference type="InterPro" id="IPR024953">
    <property type="entry name" value="PP_kinase_middle"/>
</dbReference>
<dbReference type="Pfam" id="PF02503">
    <property type="entry name" value="PP_kinase"/>
    <property type="match status" value="1"/>
</dbReference>
<comment type="caution">
    <text evidence="13">The sequence shown here is derived from an EMBL/GenBank/DDBJ whole genome shotgun (WGS) entry which is preliminary data.</text>
</comment>
<feature type="binding site" evidence="6">
    <location>
        <position position="459"/>
    </location>
    <ligand>
        <name>Mg(2+)</name>
        <dbReference type="ChEBI" id="CHEBI:18420"/>
    </ligand>
</feature>
<dbReference type="HAMAP" id="MF_00347">
    <property type="entry name" value="Polyphosphate_kinase"/>
    <property type="match status" value="1"/>
</dbReference>
<dbReference type="NCBIfam" id="TIGR03705">
    <property type="entry name" value="poly_P_kin"/>
    <property type="match status" value="1"/>
</dbReference>
<keyword evidence="14" id="KW-1185">Reference proteome</keyword>
<accession>A0ABW4Z428</accession>
<dbReference type="NCBIfam" id="NF003919">
    <property type="entry name" value="PRK05443.1-4"/>
    <property type="match status" value="1"/>
</dbReference>
<feature type="domain" description="Polyphosphate kinase C-terminal" evidence="11">
    <location>
        <begin position="558"/>
        <end position="735"/>
    </location>
</feature>
<reference evidence="14" key="1">
    <citation type="journal article" date="2019" name="Int. J. Syst. Evol. Microbiol.">
        <title>The Global Catalogue of Microorganisms (GCM) 10K type strain sequencing project: providing services to taxonomists for standard genome sequencing and annotation.</title>
        <authorList>
            <consortium name="The Broad Institute Genomics Platform"/>
            <consortium name="The Broad Institute Genome Sequencing Center for Infectious Disease"/>
            <person name="Wu L."/>
            <person name="Ma J."/>
        </authorList>
    </citation>
    <scope>NUCLEOTIDE SEQUENCE [LARGE SCALE GENOMIC DNA]</scope>
    <source>
        <strain evidence="14">CCM 7435</strain>
    </source>
</reference>
<feature type="binding site" evidence="6">
    <location>
        <position position="646"/>
    </location>
    <ligand>
        <name>ATP</name>
        <dbReference type="ChEBI" id="CHEBI:30616"/>
    </ligand>
</feature>
<evidence type="ECO:0000259" key="9">
    <source>
        <dbReference type="Pfam" id="PF02503"/>
    </source>
</evidence>
<evidence type="ECO:0000256" key="5">
    <source>
        <dbReference type="ARBA" id="ARBA00022840"/>
    </source>
</evidence>
<name>A0ABW4Z428_9HYPH</name>
<feature type="region of interest" description="Disordered" evidence="8">
    <location>
        <begin position="743"/>
        <end position="767"/>
    </location>
</feature>
<dbReference type="CDD" id="cd09165">
    <property type="entry name" value="PLDc_PaPPK1_C1_like"/>
    <property type="match status" value="1"/>
</dbReference>
<dbReference type="CDD" id="cd09168">
    <property type="entry name" value="PLDc_PaPPK1_C2_like"/>
    <property type="match status" value="1"/>
</dbReference>
<evidence type="ECO:0000313" key="14">
    <source>
        <dbReference type="Proteomes" id="UP001597299"/>
    </source>
</evidence>
<feature type="binding site" evidence="6">
    <location>
        <position position="522"/>
    </location>
    <ligand>
        <name>ATP</name>
        <dbReference type="ChEBI" id="CHEBI:30616"/>
    </ligand>
</feature>
<evidence type="ECO:0000259" key="11">
    <source>
        <dbReference type="Pfam" id="PF13090"/>
    </source>
</evidence>
<comment type="cofactor">
    <cofactor evidence="6">
        <name>Mg(2+)</name>
        <dbReference type="ChEBI" id="CHEBI:18420"/>
    </cofactor>
</comment>
<evidence type="ECO:0000256" key="2">
    <source>
        <dbReference type="ARBA" id="ARBA00022679"/>
    </source>
</evidence>
<evidence type="ECO:0000256" key="7">
    <source>
        <dbReference type="RuleBase" id="RU003800"/>
    </source>
</evidence>
<feature type="region of interest" description="Disordered" evidence="8">
    <location>
        <begin position="1"/>
        <end position="50"/>
    </location>
</feature>
<dbReference type="InterPro" id="IPR003414">
    <property type="entry name" value="PP_kinase"/>
</dbReference>
<dbReference type="InterPro" id="IPR036830">
    <property type="entry name" value="PP_kinase_middle_dom_sf"/>
</dbReference>
<feature type="binding site" evidence="6">
    <location>
        <position position="104"/>
    </location>
    <ligand>
        <name>ATP</name>
        <dbReference type="ChEBI" id="CHEBI:30616"/>
    </ligand>
</feature>
<dbReference type="Gene3D" id="1.20.58.310">
    <property type="entry name" value="Polyphosphate kinase N-terminal domain"/>
    <property type="match status" value="1"/>
</dbReference>
<feature type="compositionally biased region" description="Low complexity" evidence="8">
    <location>
        <begin position="30"/>
        <end position="46"/>
    </location>
</feature>
<comment type="similarity">
    <text evidence="6 7">Belongs to the polyphosphate kinase 1 (PPK1) family.</text>
</comment>
<feature type="binding site" evidence="6">
    <location>
        <position position="618"/>
    </location>
    <ligand>
        <name>ATP</name>
        <dbReference type="ChEBI" id="CHEBI:30616"/>
    </ligand>
</feature>
<feature type="binding site" evidence="6">
    <location>
        <position position="429"/>
    </location>
    <ligand>
        <name>Mg(2+)</name>
        <dbReference type="ChEBI" id="CHEBI:18420"/>
    </ligand>
</feature>
<evidence type="ECO:0000313" key="13">
    <source>
        <dbReference type="EMBL" id="MFD2143188.1"/>
    </source>
</evidence>
<feature type="domain" description="Polyphosphate kinase C-terminal" evidence="12">
    <location>
        <begin position="386"/>
        <end position="550"/>
    </location>
</feature>
<dbReference type="InterPro" id="IPR041108">
    <property type="entry name" value="PP_kinase_C_1"/>
</dbReference>
<dbReference type="NCBIfam" id="NF003921">
    <property type="entry name" value="PRK05443.2-2"/>
    <property type="match status" value="1"/>
</dbReference>
<dbReference type="SUPFAM" id="SSF143724">
    <property type="entry name" value="PHP14-like"/>
    <property type="match status" value="1"/>
</dbReference>
<feature type="active site" description="Phosphohistidine intermediate" evidence="6">
    <location>
        <position position="489"/>
    </location>
</feature>
<dbReference type="Gene3D" id="3.30.870.10">
    <property type="entry name" value="Endonuclease Chain A"/>
    <property type="match status" value="2"/>
</dbReference>
<dbReference type="SUPFAM" id="SSF140356">
    <property type="entry name" value="PPK N-terminal domain-like"/>
    <property type="match status" value="1"/>
</dbReference>
<comment type="PTM">
    <text evidence="6 7">An intermediate of this reaction is the autophosphorylated ppk in which a phosphate is covalently linked to a histidine residue through a N-P bond.</text>
</comment>
<dbReference type="PANTHER" id="PTHR30218:SF0">
    <property type="entry name" value="POLYPHOSPHATE KINASE"/>
    <property type="match status" value="1"/>
</dbReference>
<organism evidence="13 14">
    <name type="scientific">Ancylobacter oerskovii</name>
    <dbReference type="NCBI Taxonomy" id="459519"/>
    <lineage>
        <taxon>Bacteria</taxon>
        <taxon>Pseudomonadati</taxon>
        <taxon>Pseudomonadota</taxon>
        <taxon>Alphaproteobacteria</taxon>
        <taxon>Hyphomicrobiales</taxon>
        <taxon>Xanthobacteraceae</taxon>
        <taxon>Ancylobacter</taxon>
    </lineage>
</organism>
<dbReference type="PIRSF" id="PIRSF015589">
    <property type="entry name" value="PP_kinase"/>
    <property type="match status" value="1"/>
</dbReference>
<keyword evidence="3 6" id="KW-0547">Nucleotide-binding</keyword>
<dbReference type="Pfam" id="PF13090">
    <property type="entry name" value="PP_kinase_C"/>
    <property type="match status" value="1"/>
</dbReference>
<dbReference type="InterPro" id="IPR025200">
    <property type="entry name" value="PPK_C_dom2"/>
</dbReference>
<feature type="domain" description="Polyphosphate kinase middle" evidence="9">
    <location>
        <begin position="181"/>
        <end position="358"/>
    </location>
</feature>
<dbReference type="GO" id="GO:0008976">
    <property type="term" value="F:polyphosphate kinase activity"/>
    <property type="evidence" value="ECO:0007669"/>
    <property type="project" value="UniProtKB-EC"/>
</dbReference>
<dbReference type="Gene3D" id="3.30.1840.10">
    <property type="entry name" value="Polyphosphate kinase middle domain"/>
    <property type="match status" value="1"/>
</dbReference>
<keyword evidence="1 6" id="KW-0597">Phosphoprotein</keyword>
<evidence type="ECO:0000259" key="10">
    <source>
        <dbReference type="Pfam" id="PF13089"/>
    </source>
</evidence>
<dbReference type="NCBIfam" id="NF003917">
    <property type="entry name" value="PRK05443.1-1"/>
    <property type="match status" value="1"/>
</dbReference>
<dbReference type="InterPro" id="IPR025198">
    <property type="entry name" value="PPK_N_dom"/>
</dbReference>
<dbReference type="InterPro" id="IPR036832">
    <property type="entry name" value="PPK_N_dom_sf"/>
</dbReference>
<dbReference type="Proteomes" id="UP001597299">
    <property type="component" value="Unassembled WGS sequence"/>
</dbReference>
<dbReference type="NCBIfam" id="NF003918">
    <property type="entry name" value="PRK05443.1-2"/>
    <property type="match status" value="1"/>
</dbReference>
<gene>
    <name evidence="6" type="primary">ppk</name>
    <name evidence="13" type="ORF">ACFSNC_22510</name>
</gene>
<dbReference type="PANTHER" id="PTHR30218">
    <property type="entry name" value="POLYPHOSPHATE KINASE"/>
    <property type="match status" value="1"/>
</dbReference>
<keyword evidence="2 6" id="KW-0808">Transferase</keyword>
<sequence>MSSNRHAAQRFSRRNKVPKPARRSARKTEPTAVMETEMATTEANAPVPAAVQRPLEDDLMTSPDRFINRELSWLQFNRRVLEEASNRAHPVLEQLRFLSISANNLDEFFMVRVAGLKEQLREGFTGKSPDGLTPGEQLPLIAAAVAELAHDQQTRWRELRGELVDAGIVLVDGAGVEKGDRAVLDEFFLSRVFPVLTPLAIDPAHPFPFIPNLGFSLALQLARIHDGRRMNALIRVPAKIDRFIRLPDGEGGAARFITLEQMIGLFIGRLFPGYQVKGHGGFRVIRDSDLEVEEEAEDLMHLFETALKRRRLGQVIRMEIDASMPEELRSFVARELGVAEDEIFLVEGVLALNEFSQLVGIDRPDLKFKPYNPRFPERIRDHAGDCFAAIREKDLVVHHPYESFDVVVQFLRQAARDPNVVAIKQTLYRTSSDSPIVKALAEAAEAGKSVTALVELKARFDEEANIRWARDLERAGVQVVFGFLELKTHAKLSLVVRREGGALASYCHVGTGNYHPITARIYTDLSFFTADPVIGRDVARIFNFITGYAEPAELEAMSVSPLTLKSRILDHIDAEIGFAKAGKPAAIWLKMNALVDPTVIDALYRASQAGVAVDIVVRGICCLRPGVPGFSDNIRVKSIVGRFLEHPRIYCFGNGHGLPHAEAAVYISSADLMPRNLDRRVESLCPITNPTVHMQILDQIMVANFEDNQQSWRILPDGSSQRIVVEEGIEPFNAQQYFMTNPSLSGRGKSLKESSPRNLVRRRGRNT</sequence>
<comment type="catalytic activity">
    <reaction evidence="6 7">
        <text>[phosphate](n) + ATP = [phosphate](n+1) + ADP</text>
        <dbReference type="Rhea" id="RHEA:19573"/>
        <dbReference type="Rhea" id="RHEA-COMP:9859"/>
        <dbReference type="Rhea" id="RHEA-COMP:14280"/>
        <dbReference type="ChEBI" id="CHEBI:16838"/>
        <dbReference type="ChEBI" id="CHEBI:30616"/>
        <dbReference type="ChEBI" id="CHEBI:456216"/>
        <dbReference type="EC" id="2.7.4.1"/>
    </reaction>
</comment>
<dbReference type="EMBL" id="JBHUHD010000001">
    <property type="protein sequence ID" value="MFD2143188.1"/>
    <property type="molecule type" value="Genomic_DNA"/>
</dbReference>
<evidence type="ECO:0000256" key="3">
    <source>
        <dbReference type="ARBA" id="ARBA00022741"/>
    </source>
</evidence>
<dbReference type="Pfam" id="PF17941">
    <property type="entry name" value="PP_kinase_C_1"/>
    <property type="match status" value="1"/>
</dbReference>
<keyword evidence="6" id="KW-0479">Metal-binding</keyword>
<dbReference type="RefSeq" id="WP_378296972.1">
    <property type="nucleotide sequence ID" value="NZ_JAHBGB010000044.1"/>
</dbReference>
<evidence type="ECO:0000256" key="4">
    <source>
        <dbReference type="ARBA" id="ARBA00022777"/>
    </source>
</evidence>
<feature type="domain" description="Polyphosphate kinase N-terminal" evidence="10">
    <location>
        <begin position="66"/>
        <end position="170"/>
    </location>
</feature>
<dbReference type="EC" id="2.7.4.1" evidence="6 7"/>